<dbReference type="Proteomes" id="UP001200032">
    <property type="component" value="Unassembled WGS sequence"/>
</dbReference>
<proteinExistence type="inferred from homology"/>
<dbReference type="Gene3D" id="2.130.10.10">
    <property type="entry name" value="YVTN repeat-like/Quinoprotein amine dehydrogenase"/>
    <property type="match status" value="1"/>
</dbReference>
<dbReference type="PANTHER" id="PTHR30344">
    <property type="entry name" value="6-PHOSPHOGLUCONOLACTONASE-RELATED"/>
    <property type="match status" value="1"/>
</dbReference>
<comment type="similarity">
    <text evidence="1">Belongs to the cycloisomerase 2 family.</text>
</comment>
<gene>
    <name evidence="2" type="ORF">LTY59_05410</name>
</gene>
<dbReference type="InterPro" id="IPR050282">
    <property type="entry name" value="Cycloisomerase_2"/>
</dbReference>
<reference evidence="2 3" key="1">
    <citation type="submission" date="2021-12" db="EMBL/GenBank/DDBJ databases">
        <title>A phylogenomic analysis of Limosilactobacillus reuteri reveals ancient and stable evolutionary relationships with rodents and birds and zoonotic transmission to humans.</title>
        <authorList>
            <person name="Li F."/>
            <person name="Li X."/>
            <person name="Cheng C."/>
            <person name="Tollenaar S."/>
            <person name="Zhang J.S."/>
            <person name="Simpson D."/>
            <person name="Tasseva G."/>
            <person name="Perez-Munoz M.E."/>
            <person name="Frese S."/>
            <person name="Gaenzle M.G."/>
            <person name="Walter J."/>
            <person name="Zheng J."/>
        </authorList>
    </citation>
    <scope>NUCLEOTIDE SEQUENCE [LARGE SCALE GENOMIC DNA]</scope>
    <source>
        <strain evidence="2 3">WF-AF5-A</strain>
    </source>
</reference>
<dbReference type="InterPro" id="IPR015943">
    <property type="entry name" value="WD40/YVTN_repeat-like_dom_sf"/>
</dbReference>
<accession>A0ABS8RC92</accession>
<evidence type="ECO:0000313" key="2">
    <source>
        <dbReference type="EMBL" id="MCD7138654.1"/>
    </source>
</evidence>
<dbReference type="SUPFAM" id="SSF51004">
    <property type="entry name" value="C-terminal (heme d1) domain of cytochrome cd1-nitrite reductase"/>
    <property type="match status" value="1"/>
</dbReference>
<evidence type="ECO:0000313" key="3">
    <source>
        <dbReference type="Proteomes" id="UP001200032"/>
    </source>
</evidence>
<sequence>MTEDFLIGTYTNKTSQGIYRVTLENNQLKLPRLAVRLLKPSYLQVGANHLVYTIKKEIDGQKGVAIYELKDEGPANAQLVKEELFNGPSPAYVGLDEKRHLLFGANYHGSRIDVFDLGEDNRDLKRVDSVTHTGKVGPRPEQNIPHVHYADVTPDGRLITCDLGLDLVTVYDILSDGTLKEVSRYQTDPGCGPRHLVFHPDGKTVYLLDELSSELEVLTYDQNTARLERIQILKTIPSTWTKHNGAGAIRISSDGKYLYTSNRGENTIAVFRILLDHTVEHLQSIDTEGDYPRDFNFSQDENFIIAANQNSDSLTLFQRNPNTGKLTLLQAEIPCPEPICVQHY</sequence>
<dbReference type="InterPro" id="IPR011048">
    <property type="entry name" value="Haem_d1_sf"/>
</dbReference>
<comment type="caution">
    <text evidence="2">The sequence shown here is derived from an EMBL/GenBank/DDBJ whole genome shotgun (WGS) entry which is preliminary data.</text>
</comment>
<organism evidence="2 3">
    <name type="scientific">Limosilactobacillus balticus</name>
    <dbReference type="NCBI Taxonomy" id="2759747"/>
    <lineage>
        <taxon>Bacteria</taxon>
        <taxon>Bacillati</taxon>
        <taxon>Bacillota</taxon>
        <taxon>Bacilli</taxon>
        <taxon>Lactobacillales</taxon>
        <taxon>Lactobacillaceae</taxon>
        <taxon>Limosilactobacillus</taxon>
    </lineage>
</organism>
<evidence type="ECO:0000256" key="1">
    <source>
        <dbReference type="ARBA" id="ARBA00005564"/>
    </source>
</evidence>
<dbReference type="RefSeq" id="WP_182588481.1">
    <property type="nucleotide sequence ID" value="NZ_JACIVH010000042.1"/>
</dbReference>
<name>A0ABS8RC92_9LACO</name>
<dbReference type="PANTHER" id="PTHR30344:SF1">
    <property type="entry name" value="6-PHOSPHOGLUCONOLACTONASE"/>
    <property type="match status" value="1"/>
</dbReference>
<keyword evidence="3" id="KW-1185">Reference proteome</keyword>
<protein>
    <submittedName>
        <fullName evidence="2">Lactonase family protein</fullName>
    </submittedName>
</protein>
<dbReference type="Pfam" id="PF10282">
    <property type="entry name" value="Lactonase"/>
    <property type="match status" value="1"/>
</dbReference>
<dbReference type="InterPro" id="IPR019405">
    <property type="entry name" value="Lactonase_7-beta_prop"/>
</dbReference>
<dbReference type="EMBL" id="JAJPDJ010000059">
    <property type="protein sequence ID" value="MCD7138654.1"/>
    <property type="molecule type" value="Genomic_DNA"/>
</dbReference>